<name>A0A556VUK5_BAGYA</name>
<reference evidence="1 2" key="1">
    <citation type="journal article" date="2019" name="Genome Biol. Evol.">
        <title>Whole-Genome Sequencing of the Giant Devil Catfish, Bagarius yarrelli.</title>
        <authorList>
            <person name="Jiang W."/>
            <person name="Lv Y."/>
            <person name="Cheng L."/>
            <person name="Yang K."/>
            <person name="Chao B."/>
            <person name="Wang X."/>
            <person name="Li Y."/>
            <person name="Pan X."/>
            <person name="You X."/>
            <person name="Zhang Y."/>
            <person name="Yang J."/>
            <person name="Li J."/>
            <person name="Zhang X."/>
            <person name="Liu S."/>
            <person name="Sun C."/>
            <person name="Yang J."/>
            <person name="Shi Q."/>
        </authorList>
    </citation>
    <scope>NUCLEOTIDE SEQUENCE [LARGE SCALE GENOMIC DNA]</scope>
    <source>
        <strain evidence="1">JWS20170419001</strain>
        <tissue evidence="1">Muscle</tissue>
    </source>
</reference>
<proteinExistence type="predicted"/>
<dbReference type="Proteomes" id="UP000319801">
    <property type="component" value="Unassembled WGS sequence"/>
</dbReference>
<protein>
    <submittedName>
        <fullName evidence="1">Uncharacterized protein</fullName>
    </submittedName>
</protein>
<gene>
    <name evidence="1" type="ORF">Baya_16188</name>
</gene>
<dbReference type="AlphaFoldDB" id="A0A556VUK5"/>
<evidence type="ECO:0000313" key="2">
    <source>
        <dbReference type="Proteomes" id="UP000319801"/>
    </source>
</evidence>
<evidence type="ECO:0000313" key="1">
    <source>
        <dbReference type="EMBL" id="TTR36199.1"/>
    </source>
</evidence>
<accession>A0A556VUK5</accession>
<keyword evidence="2" id="KW-1185">Reference proteome</keyword>
<dbReference type="EMBL" id="VCAZ01000271">
    <property type="protein sequence ID" value="TTR36199.1"/>
    <property type="molecule type" value="Genomic_DNA"/>
</dbReference>
<sequence>MELYGGANSRVSAPSALCAVEVERTSSSLDSRTTALCLGADRPVTWVCLRWSTSRFPQRLLASGTCSVKQSVGVGDGISTSGMGFAAPSVLLPVPAYELTHSLLILELSH</sequence>
<organism evidence="1 2">
    <name type="scientific">Bagarius yarrelli</name>
    <name type="common">Goonch</name>
    <name type="synonym">Bagrus yarrelli</name>
    <dbReference type="NCBI Taxonomy" id="175774"/>
    <lineage>
        <taxon>Eukaryota</taxon>
        <taxon>Metazoa</taxon>
        <taxon>Chordata</taxon>
        <taxon>Craniata</taxon>
        <taxon>Vertebrata</taxon>
        <taxon>Euteleostomi</taxon>
        <taxon>Actinopterygii</taxon>
        <taxon>Neopterygii</taxon>
        <taxon>Teleostei</taxon>
        <taxon>Ostariophysi</taxon>
        <taxon>Siluriformes</taxon>
        <taxon>Sisoridae</taxon>
        <taxon>Sisorinae</taxon>
        <taxon>Bagarius</taxon>
    </lineage>
</organism>
<comment type="caution">
    <text evidence="1">The sequence shown here is derived from an EMBL/GenBank/DDBJ whole genome shotgun (WGS) entry which is preliminary data.</text>
</comment>